<accession>A0A8S0SCR3</accession>
<dbReference type="EMBL" id="CACTIH010004107">
    <property type="protein sequence ID" value="CAA2989490.1"/>
    <property type="molecule type" value="Genomic_DNA"/>
</dbReference>
<evidence type="ECO:0000313" key="3">
    <source>
        <dbReference type="Proteomes" id="UP000594638"/>
    </source>
</evidence>
<organism evidence="2 3">
    <name type="scientific">Olea europaea subsp. europaea</name>
    <dbReference type="NCBI Taxonomy" id="158383"/>
    <lineage>
        <taxon>Eukaryota</taxon>
        <taxon>Viridiplantae</taxon>
        <taxon>Streptophyta</taxon>
        <taxon>Embryophyta</taxon>
        <taxon>Tracheophyta</taxon>
        <taxon>Spermatophyta</taxon>
        <taxon>Magnoliopsida</taxon>
        <taxon>eudicotyledons</taxon>
        <taxon>Gunneridae</taxon>
        <taxon>Pentapetalae</taxon>
        <taxon>asterids</taxon>
        <taxon>lamiids</taxon>
        <taxon>Lamiales</taxon>
        <taxon>Oleaceae</taxon>
        <taxon>Oleeae</taxon>
        <taxon>Olea</taxon>
    </lineage>
</organism>
<feature type="compositionally biased region" description="Polar residues" evidence="1">
    <location>
        <begin position="37"/>
        <end position="52"/>
    </location>
</feature>
<comment type="caution">
    <text evidence="2">The sequence shown here is derived from an EMBL/GenBank/DDBJ whole genome shotgun (WGS) entry which is preliminary data.</text>
</comment>
<evidence type="ECO:0000256" key="1">
    <source>
        <dbReference type="SAM" id="MobiDB-lite"/>
    </source>
</evidence>
<feature type="region of interest" description="Disordered" evidence="1">
    <location>
        <begin position="33"/>
        <end position="95"/>
    </location>
</feature>
<dbReference type="AlphaFoldDB" id="A0A8S0SCR3"/>
<feature type="region of interest" description="Disordered" evidence="1">
    <location>
        <begin position="146"/>
        <end position="168"/>
    </location>
</feature>
<name>A0A8S0SCR3_OLEEU</name>
<sequence>MIVFHRTILTCLHPFPPPFWPEHRLTTTPTSSFLLSANSSQDSPNNPSTSLRLPTIQKPLKTSISQTSQEPKNPLKNFIHSKSTPTTPPSDTLRNKLCGPTVEQDAMNTVEFNGIEFHGGLLTVKIDDGRRMKAKTEGRARWVEGKEGNGDEYKSKWHEEREGSTREFRKDLETHPENWQAVVRMFERIKK</sequence>
<evidence type="ECO:0000313" key="2">
    <source>
        <dbReference type="EMBL" id="CAA2989490.1"/>
    </source>
</evidence>
<keyword evidence="3" id="KW-1185">Reference proteome</keyword>
<feature type="compositionally biased region" description="Polar residues" evidence="1">
    <location>
        <begin position="60"/>
        <end position="71"/>
    </location>
</feature>
<proteinExistence type="predicted"/>
<reference evidence="2 3" key="1">
    <citation type="submission" date="2019-12" db="EMBL/GenBank/DDBJ databases">
        <authorList>
            <person name="Alioto T."/>
            <person name="Alioto T."/>
            <person name="Gomez Garrido J."/>
        </authorList>
    </citation>
    <scope>NUCLEOTIDE SEQUENCE [LARGE SCALE GENOMIC DNA]</scope>
</reference>
<dbReference type="OrthoDB" id="185373at2759"/>
<dbReference type="Gramene" id="OE9A090018T1">
    <property type="protein sequence ID" value="OE9A090018C1"/>
    <property type="gene ID" value="OE9A090018"/>
</dbReference>
<dbReference type="Proteomes" id="UP000594638">
    <property type="component" value="Unassembled WGS sequence"/>
</dbReference>
<gene>
    <name evidence="2" type="ORF">OLEA9_A090018</name>
</gene>
<protein>
    <submittedName>
        <fullName evidence="2">Uncharacterized protein</fullName>
    </submittedName>
</protein>